<name>A0A482M1G7_9ENTR</name>
<reference evidence="1" key="1">
    <citation type="submission" date="2018-09" db="EMBL/GenBank/DDBJ databases">
        <authorList>
            <person name="Yuan Q."/>
            <person name="Jiang X."/>
            <person name="Jing Y."/>
            <person name="Cheng Q."/>
            <person name="Zhou D."/>
        </authorList>
    </citation>
    <scope>NUCLEOTIDE SEQUENCE</scope>
    <source>
        <strain evidence="1">150707804</strain>
        <plasmid evidence="1">p707804-3FII</plasmid>
    </source>
</reference>
<dbReference type="AlphaFoldDB" id="A0A482M1G7"/>
<organism evidence="1">
    <name type="scientific">Leclercia adecarboxylata</name>
    <dbReference type="NCBI Taxonomy" id="83655"/>
    <lineage>
        <taxon>Bacteria</taxon>
        <taxon>Pseudomonadati</taxon>
        <taxon>Pseudomonadota</taxon>
        <taxon>Gammaproteobacteria</taxon>
        <taxon>Enterobacterales</taxon>
        <taxon>Enterobacteriaceae</taxon>
        <taxon>Leclercia</taxon>
    </lineage>
</organism>
<protein>
    <submittedName>
        <fullName evidence="1">Uncharacterized protein</fullName>
    </submittedName>
</protein>
<keyword evidence="1" id="KW-0614">Plasmid</keyword>
<geneLocation type="plasmid" evidence="1">
    <name>p707804-3FII</name>
</geneLocation>
<dbReference type="EMBL" id="MH909329">
    <property type="protein sequence ID" value="QBQ66486.1"/>
    <property type="molecule type" value="Genomic_DNA"/>
</dbReference>
<evidence type="ECO:0000313" key="1">
    <source>
        <dbReference type="EMBL" id="QBQ66486.1"/>
    </source>
</evidence>
<sequence length="176" mass="19623">MSSGNLPSKIFPAPIDIRCENFVSCASLIYSAKCQVRSFAPDRIEIVSEQYAENVLTRRTYVPGQTYRRTTDKTITAHKGDPRTAVASADKENGKRDDLTGCADGCFTFACRHYFPAGGDSSSGLLCHSDLCWNNSGYRKQHRRAASIVYLAPVGIMRRRNYNRCTLDGQRIVSEI</sequence>
<accession>A0A482M1G7</accession>
<proteinExistence type="predicted"/>